<keyword evidence="3" id="KW-0479">Metal-binding</keyword>
<comment type="caution">
    <text evidence="7">The sequence shown here is derived from an EMBL/GenBank/DDBJ whole genome shotgun (WGS) entry which is preliminary data.</text>
</comment>
<dbReference type="GO" id="GO:0004497">
    <property type="term" value="F:monooxygenase activity"/>
    <property type="evidence" value="ECO:0007669"/>
    <property type="project" value="UniProtKB-KW"/>
</dbReference>
<evidence type="ECO:0000256" key="5">
    <source>
        <dbReference type="ARBA" id="ARBA00023004"/>
    </source>
</evidence>
<dbReference type="PANTHER" id="PTHR24287:SF18">
    <property type="entry name" value="CYTOCHROME P450 MONOOXYGENASE APDE-RELATED"/>
    <property type="match status" value="1"/>
</dbReference>
<evidence type="ECO:0000313" key="7">
    <source>
        <dbReference type="EMBL" id="MDI1492282.1"/>
    </source>
</evidence>
<comment type="similarity">
    <text evidence="2">Belongs to the cytochrome P450 family.</text>
</comment>
<dbReference type="Pfam" id="PF00067">
    <property type="entry name" value="p450"/>
    <property type="match status" value="1"/>
</dbReference>
<sequence>MFLGEGIFTQDGPKWKHSRDLLRRPFTRIGYQDLRGFSEHVDDLLSRLSASSHQKTVVDLQPMFFRLTLATTTALIFGQPVKSLEGEAHDTFSSSFDYASLITAIRLRLSELYWLYTPLRYRTACENVKRYALDFVKQALAHRNDDSEVSQDKYVFVEDLYEELHDPELVRDQLTHVLLAGRDTTACLLSWTL</sequence>
<gene>
    <name evidence="7" type="ORF">OHK93_003494</name>
</gene>
<dbReference type="InterPro" id="IPR047146">
    <property type="entry name" value="Cyt_P450_E_CYP52_fungi"/>
</dbReference>
<dbReference type="GO" id="GO:0020037">
    <property type="term" value="F:heme binding"/>
    <property type="evidence" value="ECO:0007669"/>
    <property type="project" value="InterPro"/>
</dbReference>
<name>A0AA43QTN5_9LECA</name>
<evidence type="ECO:0000256" key="2">
    <source>
        <dbReference type="ARBA" id="ARBA00010617"/>
    </source>
</evidence>
<dbReference type="PANTHER" id="PTHR24287">
    <property type="entry name" value="P450, PUTATIVE (EUROFUNG)-RELATED"/>
    <property type="match status" value="1"/>
</dbReference>
<evidence type="ECO:0008006" key="9">
    <source>
        <dbReference type="Google" id="ProtNLM"/>
    </source>
</evidence>
<dbReference type="InterPro" id="IPR036396">
    <property type="entry name" value="Cyt_P450_sf"/>
</dbReference>
<dbReference type="AlphaFoldDB" id="A0AA43QTN5"/>
<evidence type="ECO:0000256" key="1">
    <source>
        <dbReference type="ARBA" id="ARBA00001971"/>
    </source>
</evidence>
<dbReference type="SUPFAM" id="SSF48264">
    <property type="entry name" value="Cytochrome P450"/>
    <property type="match status" value="1"/>
</dbReference>
<comment type="cofactor">
    <cofactor evidence="1">
        <name>heme</name>
        <dbReference type="ChEBI" id="CHEBI:30413"/>
    </cofactor>
</comment>
<evidence type="ECO:0000256" key="6">
    <source>
        <dbReference type="ARBA" id="ARBA00023033"/>
    </source>
</evidence>
<organism evidence="7 8">
    <name type="scientific">Ramalina farinacea</name>
    <dbReference type="NCBI Taxonomy" id="258253"/>
    <lineage>
        <taxon>Eukaryota</taxon>
        <taxon>Fungi</taxon>
        <taxon>Dikarya</taxon>
        <taxon>Ascomycota</taxon>
        <taxon>Pezizomycotina</taxon>
        <taxon>Lecanoromycetes</taxon>
        <taxon>OSLEUM clade</taxon>
        <taxon>Lecanoromycetidae</taxon>
        <taxon>Lecanorales</taxon>
        <taxon>Lecanorineae</taxon>
        <taxon>Ramalinaceae</taxon>
        <taxon>Ramalina</taxon>
    </lineage>
</organism>
<accession>A0AA43QTN5</accession>
<dbReference type="GO" id="GO:0005506">
    <property type="term" value="F:iron ion binding"/>
    <property type="evidence" value="ECO:0007669"/>
    <property type="project" value="InterPro"/>
</dbReference>
<keyword evidence="4" id="KW-0560">Oxidoreductase</keyword>
<reference evidence="7" key="1">
    <citation type="journal article" date="2023" name="Genome Biol. Evol.">
        <title>First Whole Genome Sequence and Flow Cytometry Genome Size Data for the Lichen-Forming Fungus Ramalina farinacea (Ascomycota).</title>
        <authorList>
            <person name="Llewellyn T."/>
            <person name="Mian S."/>
            <person name="Hill R."/>
            <person name="Leitch I.J."/>
            <person name="Gaya E."/>
        </authorList>
    </citation>
    <scope>NUCLEOTIDE SEQUENCE</scope>
    <source>
        <strain evidence="7">LIQ254RAFAR</strain>
    </source>
</reference>
<keyword evidence="6" id="KW-0503">Monooxygenase</keyword>
<evidence type="ECO:0000256" key="3">
    <source>
        <dbReference type="ARBA" id="ARBA00022723"/>
    </source>
</evidence>
<keyword evidence="5" id="KW-0408">Iron</keyword>
<evidence type="ECO:0000256" key="4">
    <source>
        <dbReference type="ARBA" id="ARBA00023002"/>
    </source>
</evidence>
<protein>
    <recommendedName>
        <fullName evidence="9">Cytochrome P450</fullName>
    </recommendedName>
</protein>
<keyword evidence="8" id="KW-1185">Reference proteome</keyword>
<dbReference type="Proteomes" id="UP001161017">
    <property type="component" value="Unassembled WGS sequence"/>
</dbReference>
<dbReference type="EMBL" id="JAPUFD010000018">
    <property type="protein sequence ID" value="MDI1492282.1"/>
    <property type="molecule type" value="Genomic_DNA"/>
</dbReference>
<dbReference type="Gene3D" id="1.10.630.10">
    <property type="entry name" value="Cytochrome P450"/>
    <property type="match status" value="1"/>
</dbReference>
<proteinExistence type="inferred from homology"/>
<dbReference type="GO" id="GO:0016705">
    <property type="term" value="F:oxidoreductase activity, acting on paired donors, with incorporation or reduction of molecular oxygen"/>
    <property type="evidence" value="ECO:0007669"/>
    <property type="project" value="InterPro"/>
</dbReference>
<evidence type="ECO:0000313" key="8">
    <source>
        <dbReference type="Proteomes" id="UP001161017"/>
    </source>
</evidence>
<dbReference type="InterPro" id="IPR001128">
    <property type="entry name" value="Cyt_P450"/>
</dbReference>